<dbReference type="PANTHER" id="PTHR11945:SF505">
    <property type="entry name" value="MADS-BOX DOMAIN-CONTAINING PROTEIN"/>
    <property type="match status" value="1"/>
</dbReference>
<dbReference type="GO" id="GO:0045944">
    <property type="term" value="P:positive regulation of transcription by RNA polymerase II"/>
    <property type="evidence" value="ECO:0007669"/>
    <property type="project" value="InterPro"/>
</dbReference>
<dbReference type="InterPro" id="IPR033897">
    <property type="entry name" value="SRF-like_MADS-box"/>
</dbReference>
<dbReference type="InterPro" id="IPR036879">
    <property type="entry name" value="TF_MADSbox_sf"/>
</dbReference>
<evidence type="ECO:0000259" key="6">
    <source>
        <dbReference type="PROSITE" id="PS50066"/>
    </source>
</evidence>
<evidence type="ECO:0000256" key="1">
    <source>
        <dbReference type="ARBA" id="ARBA00004123"/>
    </source>
</evidence>
<dbReference type="PANTHER" id="PTHR11945">
    <property type="entry name" value="MADS BOX PROTEIN"/>
    <property type="match status" value="1"/>
</dbReference>
<dbReference type="OrthoDB" id="1692623at2759"/>
<proteinExistence type="predicted"/>
<organism evidence="7 8">
    <name type="scientific">Jatropha curcas</name>
    <name type="common">Barbados nut</name>
    <dbReference type="NCBI Taxonomy" id="180498"/>
    <lineage>
        <taxon>Eukaryota</taxon>
        <taxon>Viridiplantae</taxon>
        <taxon>Streptophyta</taxon>
        <taxon>Embryophyta</taxon>
        <taxon>Tracheophyta</taxon>
        <taxon>Spermatophyta</taxon>
        <taxon>Magnoliopsida</taxon>
        <taxon>eudicotyledons</taxon>
        <taxon>Gunneridae</taxon>
        <taxon>Pentapetalae</taxon>
        <taxon>rosids</taxon>
        <taxon>fabids</taxon>
        <taxon>Malpighiales</taxon>
        <taxon>Euphorbiaceae</taxon>
        <taxon>Crotonoideae</taxon>
        <taxon>Jatropheae</taxon>
        <taxon>Jatropha</taxon>
    </lineage>
</organism>
<dbReference type="FunFam" id="3.40.1810.10:FF:000024">
    <property type="entry name" value="Agamous-like MADS-box protein AGL80"/>
    <property type="match status" value="1"/>
</dbReference>
<dbReference type="Gene3D" id="3.40.1810.10">
    <property type="entry name" value="Transcription factor, MADS-box"/>
    <property type="match status" value="1"/>
</dbReference>
<evidence type="ECO:0000256" key="2">
    <source>
        <dbReference type="ARBA" id="ARBA00023015"/>
    </source>
</evidence>
<dbReference type="CDD" id="cd00266">
    <property type="entry name" value="MADS_SRF_like"/>
    <property type="match status" value="1"/>
</dbReference>
<protein>
    <recommendedName>
        <fullName evidence="6">MADS-box domain-containing protein</fullName>
    </recommendedName>
</protein>
<comment type="subcellular location">
    <subcellularLocation>
        <location evidence="1">Nucleus</location>
    </subcellularLocation>
</comment>
<evidence type="ECO:0000256" key="3">
    <source>
        <dbReference type="ARBA" id="ARBA00023125"/>
    </source>
</evidence>
<dbReference type="EMBL" id="KK914493">
    <property type="protein sequence ID" value="KDP35104.1"/>
    <property type="molecule type" value="Genomic_DNA"/>
</dbReference>
<dbReference type="AlphaFoldDB" id="A0A067KTD6"/>
<dbReference type="GO" id="GO:0046983">
    <property type="term" value="F:protein dimerization activity"/>
    <property type="evidence" value="ECO:0007669"/>
    <property type="project" value="InterPro"/>
</dbReference>
<keyword evidence="3" id="KW-0238">DNA-binding</keyword>
<keyword evidence="4" id="KW-0804">Transcription</keyword>
<gene>
    <name evidence="7" type="ORF">JCGZ_10946</name>
</gene>
<evidence type="ECO:0000313" key="7">
    <source>
        <dbReference type="EMBL" id="KDP35104.1"/>
    </source>
</evidence>
<dbReference type="Proteomes" id="UP000027138">
    <property type="component" value="Unassembled WGS sequence"/>
</dbReference>
<feature type="domain" description="MADS-box" evidence="6">
    <location>
        <begin position="1"/>
        <end position="50"/>
    </location>
</feature>
<dbReference type="GO" id="GO:0000981">
    <property type="term" value="F:DNA-binding transcription factor activity, RNA polymerase II-specific"/>
    <property type="evidence" value="ECO:0007669"/>
    <property type="project" value="InterPro"/>
</dbReference>
<name>A0A067KTD6_JATCU</name>
<reference evidence="7 8" key="1">
    <citation type="journal article" date="2014" name="PLoS ONE">
        <title>Global Analysis of Gene Expression Profiles in Physic Nut (Jatropha curcas L.) Seedlings Exposed to Salt Stress.</title>
        <authorList>
            <person name="Zhang L."/>
            <person name="Zhang C."/>
            <person name="Wu P."/>
            <person name="Chen Y."/>
            <person name="Li M."/>
            <person name="Jiang H."/>
            <person name="Wu G."/>
        </authorList>
    </citation>
    <scope>NUCLEOTIDE SEQUENCE [LARGE SCALE GENOMIC DNA]</scope>
    <source>
        <strain evidence="8">cv. GZQX0401</strain>
        <tissue evidence="7">Young leaves</tissue>
    </source>
</reference>
<evidence type="ECO:0000256" key="4">
    <source>
        <dbReference type="ARBA" id="ARBA00023163"/>
    </source>
</evidence>
<keyword evidence="5" id="KW-0539">Nucleus</keyword>
<keyword evidence="8" id="KW-1185">Reference proteome</keyword>
<dbReference type="InterPro" id="IPR002100">
    <property type="entry name" value="TF_MADSbox"/>
</dbReference>
<dbReference type="SUPFAM" id="SSF55455">
    <property type="entry name" value="SRF-like"/>
    <property type="match status" value="1"/>
</dbReference>
<dbReference type="GO" id="GO:0000978">
    <property type="term" value="F:RNA polymerase II cis-regulatory region sequence-specific DNA binding"/>
    <property type="evidence" value="ECO:0007669"/>
    <property type="project" value="TreeGrafter"/>
</dbReference>
<dbReference type="GO" id="GO:0005634">
    <property type="term" value="C:nucleus"/>
    <property type="evidence" value="ECO:0007669"/>
    <property type="project" value="UniProtKB-SubCell"/>
</dbReference>
<keyword evidence="2" id="KW-0805">Transcription regulation</keyword>
<evidence type="ECO:0000313" key="8">
    <source>
        <dbReference type="Proteomes" id="UP000027138"/>
    </source>
</evidence>
<dbReference type="PROSITE" id="PS50066">
    <property type="entry name" value="MADS_BOX_2"/>
    <property type="match status" value="1"/>
</dbReference>
<sequence>MGRTNIKYELIPDESDRKASFKKRRVGFLKKLKELSTLCGVVACAIIFSDYNSSPDVWPSPSEATLVLEKFKNLPPNKKGKYMMDQETFLKKSIAKLKHKLEKETKKNQRMELELTLKKCIADGNVHHLDSLENANDLSDLLQEKIERLSIGIERAKSKTEDK</sequence>
<dbReference type="Pfam" id="PF00319">
    <property type="entry name" value="SRF-TF"/>
    <property type="match status" value="1"/>
</dbReference>
<evidence type="ECO:0000256" key="5">
    <source>
        <dbReference type="ARBA" id="ARBA00023242"/>
    </source>
</evidence>
<accession>A0A067KTD6</accession>
<dbReference type="PRINTS" id="PR00404">
    <property type="entry name" value="MADSDOMAIN"/>
</dbReference>
<dbReference type="SMART" id="SM00432">
    <property type="entry name" value="MADS"/>
    <property type="match status" value="1"/>
</dbReference>